<organism evidence="1 2">
    <name type="scientific">Ficus carica</name>
    <name type="common">Common fig</name>
    <dbReference type="NCBI Taxonomy" id="3494"/>
    <lineage>
        <taxon>Eukaryota</taxon>
        <taxon>Viridiplantae</taxon>
        <taxon>Streptophyta</taxon>
        <taxon>Embryophyta</taxon>
        <taxon>Tracheophyta</taxon>
        <taxon>Spermatophyta</taxon>
        <taxon>Magnoliopsida</taxon>
        <taxon>eudicotyledons</taxon>
        <taxon>Gunneridae</taxon>
        <taxon>Pentapetalae</taxon>
        <taxon>rosids</taxon>
        <taxon>fabids</taxon>
        <taxon>Rosales</taxon>
        <taxon>Moraceae</taxon>
        <taxon>Ficeae</taxon>
        <taxon>Ficus</taxon>
    </lineage>
</organism>
<proteinExistence type="predicted"/>
<dbReference type="AlphaFoldDB" id="A0AA88E1I6"/>
<accession>A0AA88E1I6</accession>
<comment type="caution">
    <text evidence="1">The sequence shown here is derived from an EMBL/GenBank/DDBJ whole genome shotgun (WGS) entry which is preliminary data.</text>
</comment>
<name>A0AA88E1I6_FICCA</name>
<dbReference type="Proteomes" id="UP001187192">
    <property type="component" value="Unassembled WGS sequence"/>
</dbReference>
<evidence type="ECO:0000313" key="2">
    <source>
        <dbReference type="Proteomes" id="UP001187192"/>
    </source>
</evidence>
<reference evidence="1" key="1">
    <citation type="submission" date="2023-07" db="EMBL/GenBank/DDBJ databases">
        <title>draft genome sequence of fig (Ficus carica).</title>
        <authorList>
            <person name="Takahashi T."/>
            <person name="Nishimura K."/>
        </authorList>
    </citation>
    <scope>NUCLEOTIDE SEQUENCE</scope>
</reference>
<keyword evidence="2" id="KW-1185">Reference proteome</keyword>
<sequence length="65" mass="6799">MVEGSAVGSMASVMAFGKSTEGKVKTMTGSIRHSHKSVTFTVSVDLSLPEELLFPLAGGVFPCPR</sequence>
<gene>
    <name evidence="1" type="ORF">TIFTF001_035410</name>
</gene>
<dbReference type="EMBL" id="BTGU01000315">
    <property type="protein sequence ID" value="GMN66342.1"/>
    <property type="molecule type" value="Genomic_DNA"/>
</dbReference>
<evidence type="ECO:0000313" key="1">
    <source>
        <dbReference type="EMBL" id="GMN66342.1"/>
    </source>
</evidence>
<protein>
    <submittedName>
        <fullName evidence="1">Uncharacterized protein</fullName>
    </submittedName>
</protein>